<keyword evidence="1" id="KW-0175">Coiled coil</keyword>
<dbReference type="EMBL" id="FJOG01000043">
    <property type="protein sequence ID" value="CZR67313.1"/>
    <property type="molecule type" value="Genomic_DNA"/>
</dbReference>
<proteinExistence type="predicted"/>
<reference evidence="2 3" key="1">
    <citation type="submission" date="2016-03" db="EMBL/GenBank/DDBJ databases">
        <authorList>
            <person name="Ploux O."/>
        </authorList>
    </citation>
    <scope>NUCLEOTIDE SEQUENCE [LARGE SCALE GENOMIC DNA]</scope>
    <source>
        <strain evidence="2 3">UAMH 11012</strain>
    </source>
</reference>
<evidence type="ECO:0000313" key="2">
    <source>
        <dbReference type="EMBL" id="CZR67313.1"/>
    </source>
</evidence>
<accession>A0A1L7XQK4</accession>
<evidence type="ECO:0000256" key="1">
    <source>
        <dbReference type="SAM" id="Coils"/>
    </source>
</evidence>
<gene>
    <name evidence="2" type="ORF">PAC_17212</name>
</gene>
<evidence type="ECO:0000313" key="3">
    <source>
        <dbReference type="Proteomes" id="UP000184330"/>
    </source>
</evidence>
<dbReference type="Proteomes" id="UP000184330">
    <property type="component" value="Unassembled WGS sequence"/>
</dbReference>
<dbReference type="AlphaFoldDB" id="A0A1L7XQK4"/>
<sequence>MVLYDTEMIFWHTYYPKEMFPGVKPLEATLSERLEYTASRAASMDASFREVHARVRQLEKEYNEVQLKNEELNKGN</sequence>
<keyword evidence="3" id="KW-1185">Reference proteome</keyword>
<organism evidence="2 3">
    <name type="scientific">Phialocephala subalpina</name>
    <dbReference type="NCBI Taxonomy" id="576137"/>
    <lineage>
        <taxon>Eukaryota</taxon>
        <taxon>Fungi</taxon>
        <taxon>Dikarya</taxon>
        <taxon>Ascomycota</taxon>
        <taxon>Pezizomycotina</taxon>
        <taxon>Leotiomycetes</taxon>
        <taxon>Helotiales</taxon>
        <taxon>Mollisiaceae</taxon>
        <taxon>Phialocephala</taxon>
        <taxon>Phialocephala fortinii species complex</taxon>
    </lineage>
</organism>
<feature type="coiled-coil region" evidence="1">
    <location>
        <begin position="48"/>
        <end position="75"/>
    </location>
</feature>
<name>A0A1L7XQK4_9HELO</name>
<protein>
    <submittedName>
        <fullName evidence="2">Uncharacterized protein</fullName>
    </submittedName>
</protein>